<evidence type="ECO:0000256" key="1">
    <source>
        <dbReference type="ARBA" id="ARBA00004448"/>
    </source>
</evidence>
<keyword evidence="13" id="KW-1185">Reference proteome</keyword>
<dbReference type="PANTHER" id="PTHR43394">
    <property type="entry name" value="ATP-DEPENDENT PERMEASE MDL1, MITOCHONDRIAL"/>
    <property type="match status" value="1"/>
</dbReference>
<dbReference type="GO" id="GO:0005524">
    <property type="term" value="F:ATP binding"/>
    <property type="evidence" value="ECO:0007669"/>
    <property type="project" value="UniProtKB-KW"/>
</dbReference>
<dbReference type="InterPro" id="IPR017871">
    <property type="entry name" value="ABC_transporter-like_CS"/>
</dbReference>
<reference evidence="12 13" key="1">
    <citation type="submission" date="2024-10" db="EMBL/GenBank/DDBJ databases">
        <title>Updated reference genomes for cyclostephanoid diatoms.</title>
        <authorList>
            <person name="Roberts W.R."/>
            <person name="Alverson A.J."/>
        </authorList>
    </citation>
    <scope>NUCLEOTIDE SEQUENCE [LARGE SCALE GENOMIC DNA]</scope>
    <source>
        <strain evidence="12 13">AJA010-31</strain>
    </source>
</reference>
<evidence type="ECO:0000256" key="5">
    <source>
        <dbReference type="ARBA" id="ARBA00022840"/>
    </source>
</evidence>
<dbReference type="SUPFAM" id="SSF52540">
    <property type="entry name" value="P-loop containing nucleoside triphosphate hydrolases"/>
    <property type="match status" value="1"/>
</dbReference>
<dbReference type="InterPro" id="IPR003593">
    <property type="entry name" value="AAA+_ATPase"/>
</dbReference>
<evidence type="ECO:0000313" key="13">
    <source>
        <dbReference type="Proteomes" id="UP001530400"/>
    </source>
</evidence>
<keyword evidence="5" id="KW-0067">ATP-binding</keyword>
<evidence type="ECO:0008006" key="14">
    <source>
        <dbReference type="Google" id="ProtNLM"/>
    </source>
</evidence>
<dbReference type="Gene3D" id="3.40.50.300">
    <property type="entry name" value="P-loop containing nucleotide triphosphate hydrolases"/>
    <property type="match status" value="1"/>
</dbReference>
<evidence type="ECO:0000256" key="4">
    <source>
        <dbReference type="ARBA" id="ARBA00022741"/>
    </source>
</evidence>
<evidence type="ECO:0000313" key="12">
    <source>
        <dbReference type="EMBL" id="KAL3803461.1"/>
    </source>
</evidence>
<feature type="compositionally biased region" description="Polar residues" evidence="8">
    <location>
        <begin position="1"/>
        <end position="10"/>
    </location>
</feature>
<comment type="caution">
    <text evidence="12">The sequence shown here is derived from an EMBL/GenBank/DDBJ whole genome shotgun (WGS) entry which is preliminary data.</text>
</comment>
<keyword evidence="2" id="KW-0813">Transport</keyword>
<proteinExistence type="predicted"/>
<evidence type="ECO:0000256" key="6">
    <source>
        <dbReference type="ARBA" id="ARBA00022989"/>
    </source>
</evidence>
<dbReference type="PROSITE" id="PS50893">
    <property type="entry name" value="ABC_TRANSPORTER_2"/>
    <property type="match status" value="1"/>
</dbReference>
<evidence type="ECO:0000256" key="3">
    <source>
        <dbReference type="ARBA" id="ARBA00022692"/>
    </source>
</evidence>
<comment type="subcellular location">
    <subcellularLocation>
        <location evidence="1">Mitochondrion inner membrane</location>
        <topology evidence="1">Multi-pass membrane protein</topology>
    </subcellularLocation>
</comment>
<evidence type="ECO:0000256" key="2">
    <source>
        <dbReference type="ARBA" id="ARBA00022448"/>
    </source>
</evidence>
<feature type="domain" description="ABC transporter" evidence="10">
    <location>
        <begin position="393"/>
        <end position="630"/>
    </location>
</feature>
<dbReference type="Gene3D" id="1.20.1560.10">
    <property type="entry name" value="ABC transporter type 1, transmembrane domain"/>
    <property type="match status" value="1"/>
</dbReference>
<evidence type="ECO:0000259" key="11">
    <source>
        <dbReference type="PROSITE" id="PS50929"/>
    </source>
</evidence>
<dbReference type="GO" id="GO:0005743">
    <property type="term" value="C:mitochondrial inner membrane"/>
    <property type="evidence" value="ECO:0007669"/>
    <property type="project" value="UniProtKB-SubCell"/>
</dbReference>
<dbReference type="InterPro" id="IPR011527">
    <property type="entry name" value="ABC1_TM_dom"/>
</dbReference>
<evidence type="ECO:0000259" key="10">
    <source>
        <dbReference type="PROSITE" id="PS50893"/>
    </source>
</evidence>
<dbReference type="PROSITE" id="PS00211">
    <property type="entry name" value="ABC_TRANSPORTER_1"/>
    <property type="match status" value="1"/>
</dbReference>
<dbReference type="FunFam" id="3.40.50.300:FF:000403">
    <property type="entry name" value="ATP-binding cassette sub-family B member 8, mitochondrial"/>
    <property type="match status" value="1"/>
</dbReference>
<dbReference type="InterPro" id="IPR003439">
    <property type="entry name" value="ABC_transporter-like_ATP-bd"/>
</dbReference>
<dbReference type="Pfam" id="PF00005">
    <property type="entry name" value="ABC_tran"/>
    <property type="match status" value="1"/>
</dbReference>
<dbReference type="EMBL" id="JALLPJ020000068">
    <property type="protein sequence ID" value="KAL3803461.1"/>
    <property type="molecule type" value="Genomic_DNA"/>
</dbReference>
<gene>
    <name evidence="12" type="ORF">ACHAWO_002469</name>
</gene>
<dbReference type="InterPro" id="IPR027417">
    <property type="entry name" value="P-loop_NTPase"/>
</dbReference>
<feature type="transmembrane region" description="Helical" evidence="9">
    <location>
        <begin position="46"/>
        <end position="73"/>
    </location>
</feature>
<evidence type="ECO:0000256" key="8">
    <source>
        <dbReference type="SAM" id="MobiDB-lite"/>
    </source>
</evidence>
<dbReference type="InterPro" id="IPR039421">
    <property type="entry name" value="Type_1_exporter"/>
</dbReference>
<feature type="domain" description="ABC transmembrane type-1" evidence="11">
    <location>
        <begin position="49"/>
        <end position="347"/>
    </location>
</feature>
<feature type="transmembrane region" description="Helical" evidence="9">
    <location>
        <begin position="94"/>
        <end position="115"/>
    </location>
</feature>
<dbReference type="Pfam" id="PF00664">
    <property type="entry name" value="ABC_membrane"/>
    <property type="match status" value="2"/>
</dbReference>
<sequence>MKEANTSPSDATEDPKNKDDDAAAALASSKPSITKLLHLMDTSEKLMIAISFILVIGSEAANLLTPLIVANAYDILVDSSISDDEERMSSINRYLIIAIIVTIAGIVAGFLRVTIQGVVGERVVARLRCRLYSKILKQEIAFFDEHKSGELVSRLGSDTTLLQTVVSQNLPDFVTQLIKAITAIVLMFYLSVKLAGLALGGVVIIFLLSAPMGKLMAKLSKQYQDILGQAQTHSTEAIGSMRTVQAFAAERKEEARYSNKIGDPDSIPLWWPPKDKTTYRVGFFKSMVQSGFFSFVFGAGFGFLNVTLWYGFYLVLQDEMTLGDLTAFNSYIISVGFAMGQLAGSIAKVFEGLGASGRVFYLLDRIPQIPKPPSSSDEEKDDAIKPAEMVGNVEFEDVSFSYPSRPSQPVLQDVSLTIPANTTTALVGSSGSGKSTIVALLQRFYDINEGRITIDGHDLKTLDLRWLRKHIGYVQQEPSLFGLTIRENMTYGVDREVTQEELEAASKDAHAHEFISQMPEGYETLVGERGVKLSGGQKQRVAIARALLTNCRILLLDEATSALDAESEHLVQQAIDKAVKGRTVIIVAHRLSTIRQANQIVVMHNHRVVDVGQHDTLLEKSPKYQDLIKRQSVMIRNVSESGLKKLLPGVIDEEEDDGDR</sequence>
<evidence type="ECO:0000256" key="7">
    <source>
        <dbReference type="ARBA" id="ARBA00023136"/>
    </source>
</evidence>
<organism evidence="12 13">
    <name type="scientific">Cyclotella atomus</name>
    <dbReference type="NCBI Taxonomy" id="382360"/>
    <lineage>
        <taxon>Eukaryota</taxon>
        <taxon>Sar</taxon>
        <taxon>Stramenopiles</taxon>
        <taxon>Ochrophyta</taxon>
        <taxon>Bacillariophyta</taxon>
        <taxon>Coscinodiscophyceae</taxon>
        <taxon>Thalassiosirophycidae</taxon>
        <taxon>Stephanodiscales</taxon>
        <taxon>Stephanodiscaceae</taxon>
        <taxon>Cyclotella</taxon>
    </lineage>
</organism>
<name>A0ABD3QU24_9STRA</name>
<keyword evidence="7 9" id="KW-0472">Membrane</keyword>
<dbReference type="PROSITE" id="PS50929">
    <property type="entry name" value="ABC_TM1F"/>
    <property type="match status" value="1"/>
</dbReference>
<keyword evidence="6 9" id="KW-1133">Transmembrane helix</keyword>
<protein>
    <recommendedName>
        <fullName evidence="14">ABC transporter</fullName>
    </recommendedName>
</protein>
<accession>A0ABD3QU24</accession>
<dbReference type="SMART" id="SM00382">
    <property type="entry name" value="AAA"/>
    <property type="match status" value="1"/>
</dbReference>
<keyword evidence="4" id="KW-0547">Nucleotide-binding</keyword>
<dbReference type="Proteomes" id="UP001530400">
    <property type="component" value="Unassembled WGS sequence"/>
</dbReference>
<feature type="transmembrane region" description="Helical" evidence="9">
    <location>
        <begin position="328"/>
        <end position="350"/>
    </location>
</feature>
<dbReference type="AlphaFoldDB" id="A0ABD3QU24"/>
<evidence type="ECO:0000256" key="9">
    <source>
        <dbReference type="SAM" id="Phobius"/>
    </source>
</evidence>
<feature type="transmembrane region" description="Helical" evidence="9">
    <location>
        <begin position="180"/>
        <end position="208"/>
    </location>
</feature>
<dbReference type="PRINTS" id="PR00173">
    <property type="entry name" value="EDTRNSPORT"/>
</dbReference>
<feature type="region of interest" description="Disordered" evidence="8">
    <location>
        <begin position="1"/>
        <end position="23"/>
    </location>
</feature>
<dbReference type="CDD" id="cd03249">
    <property type="entry name" value="ABC_MTABC3_MDL1_MDL2"/>
    <property type="match status" value="1"/>
</dbReference>
<feature type="transmembrane region" description="Helical" evidence="9">
    <location>
        <begin position="292"/>
        <end position="316"/>
    </location>
</feature>
<keyword evidence="3 9" id="KW-0812">Transmembrane</keyword>
<dbReference type="SUPFAM" id="SSF90123">
    <property type="entry name" value="ABC transporter transmembrane region"/>
    <property type="match status" value="1"/>
</dbReference>
<dbReference type="PANTHER" id="PTHR43394:SF1">
    <property type="entry name" value="ATP-BINDING CASSETTE SUB-FAMILY B MEMBER 10, MITOCHONDRIAL"/>
    <property type="match status" value="1"/>
</dbReference>
<dbReference type="InterPro" id="IPR036640">
    <property type="entry name" value="ABC1_TM_sf"/>
</dbReference>